<dbReference type="Proteomes" id="UP001140217">
    <property type="component" value="Unassembled WGS sequence"/>
</dbReference>
<gene>
    <name evidence="2" type="ORF">H4R18_001527</name>
</gene>
<dbReference type="AlphaFoldDB" id="A0A9W8HFF3"/>
<dbReference type="OrthoDB" id="411251at2759"/>
<accession>A0A9W8HFF3</accession>
<evidence type="ECO:0000256" key="1">
    <source>
        <dbReference type="SAM" id="MobiDB-lite"/>
    </source>
</evidence>
<proteinExistence type="predicted"/>
<comment type="caution">
    <text evidence="2">The sequence shown here is derived from an EMBL/GenBank/DDBJ whole genome shotgun (WGS) entry which is preliminary data.</text>
</comment>
<evidence type="ECO:0008006" key="4">
    <source>
        <dbReference type="Google" id="ProtNLM"/>
    </source>
</evidence>
<feature type="region of interest" description="Disordered" evidence="1">
    <location>
        <begin position="151"/>
        <end position="178"/>
    </location>
</feature>
<evidence type="ECO:0000313" key="3">
    <source>
        <dbReference type="Proteomes" id="UP001140217"/>
    </source>
</evidence>
<name>A0A9W8HFF3_9FUNG</name>
<keyword evidence="3" id="KW-1185">Reference proteome</keyword>
<protein>
    <recommendedName>
        <fullName evidence="4">PAS domain-containing protein</fullName>
    </recommendedName>
</protein>
<sequence length="369" mass="41154">MPPAGKSARADAATTPGQQLSYIGIHARDETTQVLYTSSGCYEAIGYTADFLMQCRAKDFFADHFDSDDYLRLIQRQEDEDDDMASAYVFYVNIKHADGRPMLHRATTFTCEGCIVYIGVCFPEAPFRGRHELTVQMLDGAMQQRNLTRERKQLERRRRQQQQQQQQQQQRAGGSGLPMGARSPQLYYSSSKQPKAAFVLETRGLSEEQILGPGGKRAGPVVVFVTGSISRLIDADTSDVTREPFLKLVAPEDVLRTSMFLDRLAASTDVLFESFSLLYRPHMIDGDVIVADEDNQRVVVECLGSASQDGMMLLMRAVRRVPAPRRDTAGNYICPRVHEAGEDSGYISLAELISSDPETSDAPGWSQFN</sequence>
<dbReference type="EMBL" id="JANBUL010000040">
    <property type="protein sequence ID" value="KAJ2783775.1"/>
    <property type="molecule type" value="Genomic_DNA"/>
</dbReference>
<evidence type="ECO:0000313" key="2">
    <source>
        <dbReference type="EMBL" id="KAJ2783775.1"/>
    </source>
</evidence>
<feature type="compositionally biased region" description="Low complexity" evidence="1">
    <location>
        <begin position="161"/>
        <end position="171"/>
    </location>
</feature>
<organism evidence="2 3">
    <name type="scientific">Coemansia javaensis</name>
    <dbReference type="NCBI Taxonomy" id="2761396"/>
    <lineage>
        <taxon>Eukaryota</taxon>
        <taxon>Fungi</taxon>
        <taxon>Fungi incertae sedis</taxon>
        <taxon>Zoopagomycota</taxon>
        <taxon>Kickxellomycotina</taxon>
        <taxon>Kickxellomycetes</taxon>
        <taxon>Kickxellales</taxon>
        <taxon>Kickxellaceae</taxon>
        <taxon>Coemansia</taxon>
    </lineage>
</organism>
<reference evidence="2" key="1">
    <citation type="submission" date="2022-07" db="EMBL/GenBank/DDBJ databases">
        <title>Phylogenomic reconstructions and comparative analyses of Kickxellomycotina fungi.</title>
        <authorList>
            <person name="Reynolds N.K."/>
            <person name="Stajich J.E."/>
            <person name="Barry K."/>
            <person name="Grigoriev I.V."/>
            <person name="Crous P."/>
            <person name="Smith M.E."/>
        </authorList>
    </citation>
    <scope>NUCLEOTIDE SEQUENCE</scope>
    <source>
        <strain evidence="2">NBRC 105414</strain>
    </source>
</reference>